<gene>
    <name evidence="2" type="ORF">LSAT_V11C800418660</name>
</gene>
<evidence type="ECO:0000313" key="2">
    <source>
        <dbReference type="EMBL" id="KAJ0194075.1"/>
    </source>
</evidence>
<name>A0A9R1UUH5_LACSA</name>
<evidence type="ECO:0000313" key="3">
    <source>
        <dbReference type="Proteomes" id="UP000235145"/>
    </source>
</evidence>
<proteinExistence type="predicted"/>
<protein>
    <submittedName>
        <fullName evidence="2">Uncharacterized protein</fullName>
    </submittedName>
</protein>
<dbReference type="Proteomes" id="UP000235145">
    <property type="component" value="Unassembled WGS sequence"/>
</dbReference>
<feature type="region of interest" description="Disordered" evidence="1">
    <location>
        <begin position="111"/>
        <end position="208"/>
    </location>
</feature>
<comment type="caution">
    <text evidence="2">The sequence shown here is derived from an EMBL/GenBank/DDBJ whole genome shotgun (WGS) entry which is preliminary data.</text>
</comment>
<organism evidence="2 3">
    <name type="scientific">Lactuca sativa</name>
    <name type="common">Garden lettuce</name>
    <dbReference type="NCBI Taxonomy" id="4236"/>
    <lineage>
        <taxon>Eukaryota</taxon>
        <taxon>Viridiplantae</taxon>
        <taxon>Streptophyta</taxon>
        <taxon>Embryophyta</taxon>
        <taxon>Tracheophyta</taxon>
        <taxon>Spermatophyta</taxon>
        <taxon>Magnoliopsida</taxon>
        <taxon>eudicotyledons</taxon>
        <taxon>Gunneridae</taxon>
        <taxon>Pentapetalae</taxon>
        <taxon>asterids</taxon>
        <taxon>campanulids</taxon>
        <taxon>Asterales</taxon>
        <taxon>Asteraceae</taxon>
        <taxon>Cichorioideae</taxon>
        <taxon>Cichorieae</taxon>
        <taxon>Lactucinae</taxon>
        <taxon>Lactuca</taxon>
    </lineage>
</organism>
<evidence type="ECO:0000256" key="1">
    <source>
        <dbReference type="SAM" id="MobiDB-lite"/>
    </source>
</evidence>
<keyword evidence="3" id="KW-1185">Reference proteome</keyword>
<feature type="compositionally biased region" description="Polar residues" evidence="1">
    <location>
        <begin position="84"/>
        <end position="93"/>
    </location>
</feature>
<dbReference type="AlphaFoldDB" id="A0A9R1UUH5"/>
<dbReference type="PANTHER" id="PTHR33067">
    <property type="entry name" value="RNA-DIRECTED DNA POLYMERASE-RELATED"/>
    <property type="match status" value="1"/>
</dbReference>
<dbReference type="CDD" id="cd00303">
    <property type="entry name" value="retropepsin_like"/>
    <property type="match status" value="1"/>
</dbReference>
<accession>A0A9R1UUH5</accession>
<reference evidence="2 3" key="1">
    <citation type="journal article" date="2017" name="Nat. Commun.">
        <title>Genome assembly with in vitro proximity ligation data and whole-genome triplication in lettuce.</title>
        <authorList>
            <person name="Reyes-Chin-Wo S."/>
            <person name="Wang Z."/>
            <person name="Yang X."/>
            <person name="Kozik A."/>
            <person name="Arikit S."/>
            <person name="Song C."/>
            <person name="Xia L."/>
            <person name="Froenicke L."/>
            <person name="Lavelle D.O."/>
            <person name="Truco M.J."/>
            <person name="Xia R."/>
            <person name="Zhu S."/>
            <person name="Xu C."/>
            <person name="Xu H."/>
            <person name="Xu X."/>
            <person name="Cox K."/>
            <person name="Korf I."/>
            <person name="Meyers B.C."/>
            <person name="Michelmore R.W."/>
        </authorList>
    </citation>
    <scope>NUCLEOTIDE SEQUENCE [LARGE SCALE GENOMIC DNA]</scope>
    <source>
        <strain evidence="3">cv. Salinas</strain>
        <tissue evidence="2">Seedlings</tissue>
    </source>
</reference>
<dbReference type="PANTHER" id="PTHR33067:SF39">
    <property type="entry name" value="TRANSCRIPTION FACTOR INTERACTOR AND REGULATOR CCHC(ZN) FAMILY"/>
    <property type="match status" value="1"/>
</dbReference>
<sequence length="497" mass="57162">MGRYIVSAHRILNLYFSWEVKISHDKTTHTLKHTIQIGEIIPISHGVDNNNNKCNLNKSSFNKGLKTHRGQLAQARNSREPGTLPSNTQNIGNGNDKRQCNAITLRLGKELTPKTHDLPATQDEQQSVSVEIDKKKQELKDDEKEYVEIEDITDEEYRHKKVNKEGPTSSTPSAGNQKKAQEKDARTGATVAPTTLPFPPRKSKSKEDDGQFKNFLEILSQLHINIPFVEALKQMPTYAKFMKEVLTRKRVWREFETVAMTKNCTSIIKNKLHVKKDDPGLGEARPTTVSLQLADRSMVYLEGKIEDIIIKVDNVFIPVDFIILDYEAEDDCGIILGRPFLATVEALIDVKKGEITLRVNDEQKTSNILVDLKEVHLSKVTRSVEENRESIVKSVVSRVKEKHDLNDSVVESALSSLEKVYVLKIKWSPEHLVKVRKKRMKHLLRHKEFKIQNHENTKIQKFGDEKWQGKEILKRDNERKDLGEQTTRKIPFWRMKR</sequence>
<dbReference type="InterPro" id="IPR021109">
    <property type="entry name" value="Peptidase_aspartic_dom_sf"/>
</dbReference>
<feature type="compositionally biased region" description="Basic and acidic residues" evidence="1">
    <location>
        <begin position="131"/>
        <end position="147"/>
    </location>
</feature>
<feature type="compositionally biased region" description="Polar residues" evidence="1">
    <location>
        <begin position="166"/>
        <end position="178"/>
    </location>
</feature>
<feature type="region of interest" description="Disordered" evidence="1">
    <location>
        <begin position="74"/>
        <end position="97"/>
    </location>
</feature>
<dbReference type="EMBL" id="NBSK02000008">
    <property type="protein sequence ID" value="KAJ0194075.1"/>
    <property type="molecule type" value="Genomic_DNA"/>
</dbReference>
<dbReference type="Gene3D" id="2.40.70.10">
    <property type="entry name" value="Acid Proteases"/>
    <property type="match status" value="1"/>
</dbReference>